<comment type="subcellular location">
    <subcellularLocation>
        <location evidence="1 10">Cell outer membrane</location>
        <topology evidence="1 10">Multi-pass membrane protein</topology>
    </subcellularLocation>
</comment>
<dbReference type="Gene3D" id="2.60.40.1120">
    <property type="entry name" value="Carboxypeptidase-like, regulatory domain"/>
    <property type="match status" value="1"/>
</dbReference>
<dbReference type="Pfam" id="PF13715">
    <property type="entry name" value="CarbopepD_reg_2"/>
    <property type="match status" value="1"/>
</dbReference>
<evidence type="ECO:0000256" key="1">
    <source>
        <dbReference type="ARBA" id="ARBA00004571"/>
    </source>
</evidence>
<keyword evidence="9 10" id="KW-0998">Cell outer membrane</keyword>
<dbReference type="InterPro" id="IPR012910">
    <property type="entry name" value="Plug_dom"/>
</dbReference>
<dbReference type="EMBL" id="CP139960">
    <property type="protein sequence ID" value="WQD39340.1"/>
    <property type="molecule type" value="Genomic_DNA"/>
</dbReference>
<evidence type="ECO:0000256" key="4">
    <source>
        <dbReference type="ARBA" id="ARBA00022692"/>
    </source>
</evidence>
<dbReference type="Gene3D" id="2.170.130.10">
    <property type="entry name" value="TonB-dependent receptor, plug domain"/>
    <property type="match status" value="1"/>
</dbReference>
<evidence type="ECO:0000313" key="15">
    <source>
        <dbReference type="EMBL" id="WQD39340.1"/>
    </source>
</evidence>
<dbReference type="SUPFAM" id="SSF49464">
    <property type="entry name" value="Carboxypeptidase regulatory domain-like"/>
    <property type="match status" value="1"/>
</dbReference>
<keyword evidence="2 10" id="KW-0813">Transport</keyword>
<keyword evidence="4 10" id="KW-0812">Transmembrane</keyword>
<dbReference type="Pfam" id="PF00593">
    <property type="entry name" value="TonB_dep_Rec_b-barrel"/>
    <property type="match status" value="1"/>
</dbReference>
<protein>
    <submittedName>
        <fullName evidence="15">TonB-dependent receptor</fullName>
    </submittedName>
</protein>
<dbReference type="PANTHER" id="PTHR30069:SF29">
    <property type="entry name" value="HEMOGLOBIN AND HEMOGLOBIN-HAPTOGLOBIN-BINDING PROTEIN 1-RELATED"/>
    <property type="match status" value="1"/>
</dbReference>
<dbReference type="InterPro" id="IPR037066">
    <property type="entry name" value="Plug_dom_sf"/>
</dbReference>
<dbReference type="Pfam" id="PF07715">
    <property type="entry name" value="Plug"/>
    <property type="match status" value="1"/>
</dbReference>
<dbReference type="Gene3D" id="2.40.170.20">
    <property type="entry name" value="TonB-dependent receptor, beta-barrel domain"/>
    <property type="match status" value="1"/>
</dbReference>
<dbReference type="Proteomes" id="UP001325680">
    <property type="component" value="Chromosome"/>
</dbReference>
<comment type="similarity">
    <text evidence="10 11">Belongs to the TonB-dependent receptor family.</text>
</comment>
<evidence type="ECO:0000259" key="13">
    <source>
        <dbReference type="Pfam" id="PF00593"/>
    </source>
</evidence>
<evidence type="ECO:0000313" key="16">
    <source>
        <dbReference type="Proteomes" id="UP001325680"/>
    </source>
</evidence>
<keyword evidence="16" id="KW-1185">Reference proteome</keyword>
<dbReference type="SUPFAM" id="SSF56935">
    <property type="entry name" value="Porins"/>
    <property type="match status" value="1"/>
</dbReference>
<feature type="domain" description="TonB-dependent receptor-like beta-barrel" evidence="13">
    <location>
        <begin position="408"/>
        <end position="871"/>
    </location>
</feature>
<dbReference type="PROSITE" id="PS52016">
    <property type="entry name" value="TONB_DEPENDENT_REC_3"/>
    <property type="match status" value="1"/>
</dbReference>
<keyword evidence="5 12" id="KW-0732">Signal</keyword>
<feature type="chain" id="PRO_5045977345" evidence="12">
    <location>
        <begin position="24"/>
        <end position="898"/>
    </location>
</feature>
<proteinExistence type="inferred from homology"/>
<accession>A0ABZ0WBI0</accession>
<evidence type="ECO:0000256" key="5">
    <source>
        <dbReference type="ARBA" id="ARBA00022729"/>
    </source>
</evidence>
<evidence type="ECO:0000256" key="10">
    <source>
        <dbReference type="PROSITE-ProRule" id="PRU01360"/>
    </source>
</evidence>
<keyword evidence="3 10" id="KW-1134">Transmembrane beta strand</keyword>
<dbReference type="InterPro" id="IPR039426">
    <property type="entry name" value="TonB-dep_rcpt-like"/>
</dbReference>
<dbReference type="InterPro" id="IPR008969">
    <property type="entry name" value="CarboxyPept-like_regulatory"/>
</dbReference>
<evidence type="ECO:0000256" key="6">
    <source>
        <dbReference type="ARBA" id="ARBA00023077"/>
    </source>
</evidence>
<dbReference type="PANTHER" id="PTHR30069">
    <property type="entry name" value="TONB-DEPENDENT OUTER MEMBRANE RECEPTOR"/>
    <property type="match status" value="1"/>
</dbReference>
<evidence type="ECO:0000256" key="7">
    <source>
        <dbReference type="ARBA" id="ARBA00023136"/>
    </source>
</evidence>
<organism evidence="15 16">
    <name type="scientific">Niabella yanshanensis</name>
    <dbReference type="NCBI Taxonomy" id="577386"/>
    <lineage>
        <taxon>Bacteria</taxon>
        <taxon>Pseudomonadati</taxon>
        <taxon>Bacteroidota</taxon>
        <taxon>Chitinophagia</taxon>
        <taxon>Chitinophagales</taxon>
        <taxon>Chitinophagaceae</taxon>
        <taxon>Niabella</taxon>
    </lineage>
</organism>
<keyword evidence="7 10" id="KW-0472">Membrane</keyword>
<evidence type="ECO:0000256" key="2">
    <source>
        <dbReference type="ARBA" id="ARBA00022448"/>
    </source>
</evidence>
<keyword evidence="6 11" id="KW-0798">TonB box</keyword>
<feature type="domain" description="TonB-dependent receptor plug" evidence="14">
    <location>
        <begin position="116"/>
        <end position="224"/>
    </location>
</feature>
<feature type="signal peptide" evidence="12">
    <location>
        <begin position="1"/>
        <end position="23"/>
    </location>
</feature>
<keyword evidence="8 15" id="KW-0675">Receptor</keyword>
<evidence type="ECO:0000259" key="14">
    <source>
        <dbReference type="Pfam" id="PF07715"/>
    </source>
</evidence>
<evidence type="ECO:0000256" key="8">
    <source>
        <dbReference type="ARBA" id="ARBA00023170"/>
    </source>
</evidence>
<gene>
    <name evidence="15" type="ORF">U0035_04155</name>
</gene>
<sequence>MRIALRLPAITGFLCLVATISFAQTIKGVVKNLENGEGISAASIILKGSTQGAVANEQGEFQITVSSLPVTLTISSVNFETQDISVTGSSFLIVSLKPMLGQEIVVSASRFSERLLESPVTVERVSAAAIKNTPAASYYDIIGKLKGVDIVNASLTFTSPTTRGFAGSGNTRFNQQVDGIDNQAPALNFAVGSVVGLSELDVESMELLPGASSALYGSGGMNGTLLINSKNPFNYTGLSFQAKSGVMNVGNDYRGTSPYYNFAARWAQKVSDKFAYKITSEYIHARDWLARDYRNYGRVGTNGVIKDGTRETDPNYDGINVYGDETTINLRSLVLNAIGAQVPFWQSYINQMPENIPVSRTGYTEDELADPNTVNFKVGAALHYKITPKVEASLMGQFGTGNTIYTGSDRYSLKDLRIGQYKLEFKSDDWFLRAYTTQENAGESHNLTATARQFNELWKPSAQWFQQYGFAYLNAKMAGMGDMEAHNNARVVADVGRPQAGSAEFNKLWDEVRLKPIYQNGGLFLDKSDLYVAEGQYNLSPLINNAVELLAGGNWRQFVLNSENTLFHEVNGPIKINEVGAYVQVGREIIRNRLKLTASGRYDKNEYFKGKFTPRVTAVIKAAEDHNIRLSYQTAYRFPSTQQQWIDLTVGSGTLIGGNKVIWEAYDLINNPGLSAPEFIANPANRIPVTYKEVKPESVVSYELGYKALIAKKLFVDAYVYTGEYENFIGRRDVVQFNDPANPTSYRGISVVVNSDVKVKTFGWAIGLDWRLPANFSVNGSVSSDEIRDVPNNFRSSFNAPKYRTVLGLSNSGFGPKNLMGFNINWRWQDKVDFEGDFASGTLNPIHTVDFALLYRLPSIKSQLKLGANNLFNQYYTNAIGNPSIGGLYYVAYTFNLL</sequence>
<dbReference type="RefSeq" id="WP_114793308.1">
    <property type="nucleotide sequence ID" value="NZ_CP139960.1"/>
</dbReference>
<dbReference type="InterPro" id="IPR000531">
    <property type="entry name" value="Beta-barrel_TonB"/>
</dbReference>
<reference evidence="15 16" key="1">
    <citation type="submission" date="2023-12" db="EMBL/GenBank/DDBJ databases">
        <title>Genome sequencing and assembly of bacterial species from a model synthetic community.</title>
        <authorList>
            <person name="Hogle S.L."/>
        </authorList>
    </citation>
    <scope>NUCLEOTIDE SEQUENCE [LARGE SCALE GENOMIC DNA]</scope>
    <source>
        <strain evidence="15 16">HAMBI_3031</strain>
    </source>
</reference>
<evidence type="ECO:0000256" key="11">
    <source>
        <dbReference type="RuleBase" id="RU003357"/>
    </source>
</evidence>
<name>A0ABZ0WBI0_9BACT</name>
<evidence type="ECO:0000256" key="9">
    <source>
        <dbReference type="ARBA" id="ARBA00023237"/>
    </source>
</evidence>
<evidence type="ECO:0000256" key="12">
    <source>
        <dbReference type="SAM" id="SignalP"/>
    </source>
</evidence>
<evidence type="ECO:0000256" key="3">
    <source>
        <dbReference type="ARBA" id="ARBA00022452"/>
    </source>
</evidence>
<dbReference type="InterPro" id="IPR036942">
    <property type="entry name" value="Beta-barrel_TonB_sf"/>
</dbReference>